<name>A0A4C1X441_EUMVA</name>
<organism evidence="2 3">
    <name type="scientific">Eumeta variegata</name>
    <name type="common">Bagworm moth</name>
    <name type="synonym">Eumeta japonica</name>
    <dbReference type="NCBI Taxonomy" id="151549"/>
    <lineage>
        <taxon>Eukaryota</taxon>
        <taxon>Metazoa</taxon>
        <taxon>Ecdysozoa</taxon>
        <taxon>Arthropoda</taxon>
        <taxon>Hexapoda</taxon>
        <taxon>Insecta</taxon>
        <taxon>Pterygota</taxon>
        <taxon>Neoptera</taxon>
        <taxon>Endopterygota</taxon>
        <taxon>Lepidoptera</taxon>
        <taxon>Glossata</taxon>
        <taxon>Ditrysia</taxon>
        <taxon>Tineoidea</taxon>
        <taxon>Psychidae</taxon>
        <taxon>Oiketicinae</taxon>
        <taxon>Eumeta</taxon>
    </lineage>
</organism>
<dbReference type="AlphaFoldDB" id="A0A4C1X441"/>
<evidence type="ECO:0000313" key="2">
    <source>
        <dbReference type="EMBL" id="GBP57139.1"/>
    </source>
</evidence>
<keyword evidence="3" id="KW-1185">Reference proteome</keyword>
<dbReference type="EMBL" id="BGZK01000709">
    <property type="protein sequence ID" value="GBP57139.1"/>
    <property type="molecule type" value="Genomic_DNA"/>
</dbReference>
<accession>A0A4C1X441</accession>
<evidence type="ECO:0000313" key="3">
    <source>
        <dbReference type="Proteomes" id="UP000299102"/>
    </source>
</evidence>
<protein>
    <submittedName>
        <fullName evidence="2">Uncharacterized protein</fullName>
    </submittedName>
</protein>
<comment type="caution">
    <text evidence="2">The sequence shown here is derived from an EMBL/GenBank/DDBJ whole genome shotgun (WGS) entry which is preliminary data.</text>
</comment>
<gene>
    <name evidence="2" type="ORF">EVAR_33382_1</name>
</gene>
<dbReference type="OrthoDB" id="7339153at2759"/>
<feature type="compositionally biased region" description="Basic and acidic residues" evidence="1">
    <location>
        <begin position="43"/>
        <end position="54"/>
    </location>
</feature>
<proteinExistence type="predicted"/>
<evidence type="ECO:0000256" key="1">
    <source>
        <dbReference type="SAM" id="MobiDB-lite"/>
    </source>
</evidence>
<feature type="region of interest" description="Disordered" evidence="1">
    <location>
        <begin position="34"/>
        <end position="56"/>
    </location>
</feature>
<dbReference type="Proteomes" id="UP000299102">
    <property type="component" value="Unassembled WGS sequence"/>
</dbReference>
<reference evidence="2 3" key="1">
    <citation type="journal article" date="2019" name="Commun. Biol.">
        <title>The bagworm genome reveals a unique fibroin gene that provides high tensile strength.</title>
        <authorList>
            <person name="Kono N."/>
            <person name="Nakamura H."/>
            <person name="Ohtoshi R."/>
            <person name="Tomita M."/>
            <person name="Numata K."/>
            <person name="Arakawa K."/>
        </authorList>
    </citation>
    <scope>NUCLEOTIDE SEQUENCE [LARGE SCALE GENOMIC DNA]</scope>
</reference>
<sequence>MIAKLNASRYVDVSVSCRRLRLESYRILRSSDLNTRYGSKGSTSEERRRNERNSRLYRKSAGIKTDALKPASIQERIFEAQGKGLTMEPEGEARNSIMKQRIQAVFGLVEIVLRCSLTMNDFRV</sequence>